<sequence>MSAIQKEKSKIETSYQIKDYMKFIIPSLLGIFLFMVPLTYNGEVTIPVAFMAKQVEGLLEGIIPSLMTLILFMVAIMTMAVTAFQPKSLINQPLIRTLFHVKPVWVYVRIIGMLFAVMTLYQIGPEWVWSEDTGGLLLYDLLPILFSVFLFAGFLLPLLLNFGLLELSGILLNKIMRPLFTLPGRSSVDCLASWMGDGTIGVLLTNKQYEEGFYTKREAAVIGTTFSVVSITFSIVILSYLNLEHLFLPYYLTIGIAGFVAAVIIPRIPPLSRKKDEYVVENKQLVKDSDMEGVSIFKLGMEKALERAAEKNNGMVTTTKNGMKNVLDMWFGVIPVVMALGTIALITAEQTPFFDLLGMPFIPLLEIMQVPEADQAAQAMVIGFADMFLPAVIGSGIESEFTRFVIACMSVTQLIYMSEVGGLLLASKLPVKFTDLVVIFMERTLVTLPIIVLIAHIIF</sequence>
<feature type="transmembrane region" description="Helical" evidence="1">
    <location>
        <begin position="376"/>
        <end position="397"/>
    </location>
</feature>
<evidence type="ECO:0000259" key="2">
    <source>
        <dbReference type="Pfam" id="PF07670"/>
    </source>
</evidence>
<dbReference type="RefSeq" id="WP_323466107.1">
    <property type="nucleotide sequence ID" value="NZ_CP144224.1"/>
</dbReference>
<keyword evidence="1" id="KW-0812">Transmembrane</keyword>
<organism evidence="3 4">
    <name type="scientific">Alkalihalophilus pseudofirmus</name>
    <name type="common">Bacillus pseudofirmus</name>
    <dbReference type="NCBI Taxonomy" id="79885"/>
    <lineage>
        <taxon>Bacteria</taxon>
        <taxon>Bacillati</taxon>
        <taxon>Bacillota</taxon>
        <taxon>Bacilli</taxon>
        <taxon>Bacillales</taxon>
        <taxon>Bacillaceae</taxon>
        <taxon>Alkalihalophilus</taxon>
    </lineage>
</organism>
<protein>
    <submittedName>
        <fullName evidence="3">YjiH family protein</fullName>
    </submittedName>
</protein>
<evidence type="ECO:0000313" key="3">
    <source>
        <dbReference type="EMBL" id="MDV2884647.1"/>
    </source>
</evidence>
<feature type="transmembrane region" description="Helical" evidence="1">
    <location>
        <begin position="247"/>
        <end position="265"/>
    </location>
</feature>
<feature type="transmembrane region" description="Helical" evidence="1">
    <location>
        <begin position="329"/>
        <end position="348"/>
    </location>
</feature>
<dbReference type="Pfam" id="PF07670">
    <property type="entry name" value="Gate"/>
    <property type="match status" value="1"/>
</dbReference>
<dbReference type="AlphaFoldDB" id="A0AAJ2NKK6"/>
<feature type="transmembrane region" description="Helical" evidence="1">
    <location>
        <begin position="20"/>
        <end position="42"/>
    </location>
</feature>
<feature type="transmembrane region" description="Helical" evidence="1">
    <location>
        <begin position="437"/>
        <end position="458"/>
    </location>
</feature>
<feature type="domain" description="Nucleoside transporter/FeoB GTPase Gate" evidence="2">
    <location>
        <begin position="145"/>
        <end position="241"/>
    </location>
</feature>
<reference evidence="3" key="1">
    <citation type="submission" date="2023-10" db="EMBL/GenBank/DDBJ databases">
        <title>Screening of Alkalihalophilus pseudofirmusBZ-TG-HK211 and Its Alleviation of Salt Stress on Rapeseed Growth.</title>
        <authorList>
            <person name="Zhao B."/>
            <person name="Guo T."/>
        </authorList>
    </citation>
    <scope>NUCLEOTIDE SEQUENCE</scope>
    <source>
        <strain evidence="3">BZ-TG-HK211</strain>
    </source>
</reference>
<feature type="transmembrane region" description="Helical" evidence="1">
    <location>
        <begin position="144"/>
        <end position="167"/>
    </location>
</feature>
<evidence type="ECO:0000256" key="1">
    <source>
        <dbReference type="SAM" id="Phobius"/>
    </source>
</evidence>
<feature type="transmembrane region" description="Helical" evidence="1">
    <location>
        <begin position="404"/>
        <end position="425"/>
    </location>
</feature>
<gene>
    <name evidence="3" type="ORF">RYX45_05620</name>
</gene>
<feature type="transmembrane region" description="Helical" evidence="1">
    <location>
        <begin position="104"/>
        <end position="124"/>
    </location>
</feature>
<accession>A0AAJ2NKK6</accession>
<dbReference type="InterPro" id="IPR011642">
    <property type="entry name" value="Gate_dom"/>
</dbReference>
<comment type="caution">
    <text evidence="3">The sequence shown here is derived from an EMBL/GenBank/DDBJ whole genome shotgun (WGS) entry which is preliminary data.</text>
</comment>
<keyword evidence="1" id="KW-1133">Transmembrane helix</keyword>
<keyword evidence="1" id="KW-0472">Membrane</keyword>
<name>A0AAJ2NKK6_ALKPS</name>
<evidence type="ECO:0000313" key="4">
    <source>
        <dbReference type="Proteomes" id="UP001285636"/>
    </source>
</evidence>
<dbReference type="EMBL" id="JAWJAY010000001">
    <property type="protein sequence ID" value="MDV2884647.1"/>
    <property type="molecule type" value="Genomic_DNA"/>
</dbReference>
<dbReference type="Proteomes" id="UP001285636">
    <property type="component" value="Unassembled WGS sequence"/>
</dbReference>
<feature type="transmembrane region" description="Helical" evidence="1">
    <location>
        <begin position="219"/>
        <end position="241"/>
    </location>
</feature>
<feature type="transmembrane region" description="Helical" evidence="1">
    <location>
        <begin position="62"/>
        <end position="84"/>
    </location>
</feature>
<proteinExistence type="predicted"/>